<proteinExistence type="inferred from homology"/>
<evidence type="ECO:0000313" key="4">
    <source>
        <dbReference type="Proteomes" id="UP000076603"/>
    </source>
</evidence>
<dbReference type="STRING" id="1121326.CLMAG_26100"/>
<comment type="caution">
    <text evidence="3">The sequence shown here is derived from an EMBL/GenBank/DDBJ whole genome shotgun (WGS) entry which is preliminary data.</text>
</comment>
<dbReference type="PATRIC" id="fig|1121326.3.peg.2617"/>
<gene>
    <name evidence="3" type="ORF">CLMAG_26100</name>
</gene>
<dbReference type="PANTHER" id="PTHR30486">
    <property type="entry name" value="TWITCHING MOTILITY PROTEIN PILT"/>
    <property type="match status" value="1"/>
</dbReference>
<dbReference type="RefSeq" id="WP_066622527.1">
    <property type="nucleotide sequence ID" value="NZ_FQXL01000061.1"/>
</dbReference>
<evidence type="ECO:0000313" key="3">
    <source>
        <dbReference type="EMBL" id="KZL92796.1"/>
    </source>
</evidence>
<feature type="domain" description="Bacterial type II secretion system protein E" evidence="2">
    <location>
        <begin position="151"/>
        <end position="421"/>
    </location>
</feature>
<evidence type="ECO:0000259" key="2">
    <source>
        <dbReference type="Pfam" id="PF00437"/>
    </source>
</evidence>
<dbReference type="EMBL" id="LWAE01000002">
    <property type="protein sequence ID" value="KZL92796.1"/>
    <property type="molecule type" value="Genomic_DNA"/>
</dbReference>
<dbReference type="InterPro" id="IPR027417">
    <property type="entry name" value="P-loop_NTPase"/>
</dbReference>
<protein>
    <submittedName>
        <fullName evidence="3">Type II/IV secretion system protein</fullName>
    </submittedName>
</protein>
<dbReference type="PANTHER" id="PTHR30486:SF6">
    <property type="entry name" value="TYPE IV PILUS RETRACTATION ATPASE PILT"/>
    <property type="match status" value="1"/>
</dbReference>
<dbReference type="Pfam" id="PF00437">
    <property type="entry name" value="T2SSE"/>
    <property type="match status" value="1"/>
</dbReference>
<comment type="similarity">
    <text evidence="1">Belongs to the GSP E family.</text>
</comment>
<keyword evidence="4" id="KW-1185">Reference proteome</keyword>
<dbReference type="InterPro" id="IPR050921">
    <property type="entry name" value="T4SS_GSP_E_ATPase"/>
</dbReference>
<evidence type="ECO:0000256" key="1">
    <source>
        <dbReference type="ARBA" id="ARBA00006611"/>
    </source>
</evidence>
<dbReference type="AlphaFoldDB" id="A0A161XEF3"/>
<dbReference type="Gene3D" id="3.40.50.300">
    <property type="entry name" value="P-loop containing nucleotide triphosphate hydrolases"/>
    <property type="match status" value="1"/>
</dbReference>
<dbReference type="OrthoDB" id="9810761at2"/>
<name>A0A161XEF3_9CLOT</name>
<accession>A0A161XEF3</accession>
<sequence>MLDIRYELKGLLDKYRTKIVDRMKDPNVLSDEEADMHTDFIHRCGKGDLEARRYVMTKIKEHLMTLITSADRTTLRAIIIEHFNSIKNKGYKTVDLDSIDFQNEEAFITYYQLMDEYGSPQQHDILNIEVNAVDEIDFFAMEIYKSEYGLSLIEELIYMKINNIEVHGTRKIRVETNKGIWYTIKDYHFSTDEEIKCIADRLYSQEGNGQITDENCEVTGRLLNGARLTITLKPGAAEHGIFIKKFDSVSVSEEEMLQNGTITKHMLDDLKILAKGRANSVFIGGVNTGKSTFLKIYVGLFPKHYKIGLVDSGKDTDLMDLYPDRDITTLYETDKYSLHEQFSYKLRMGRHIIIIGEARSYEISEMIKGMTRGNSGSCCSLHITNPYHVVNAIARMGAESGTGVDINVLREEAAEAVDIIIRLRHFEDLGKRMVDYIGELVVNYDNPIRPFELRPIYQWDESKKMVIKVSDYKPSQELEDKLRYYGCSDEDIELLKKE</sequence>
<reference evidence="3 4" key="1">
    <citation type="submission" date="2016-04" db="EMBL/GenBank/DDBJ databases">
        <title>Genome sequence of Clostridium magnum DSM 2767.</title>
        <authorList>
            <person name="Poehlein A."/>
            <person name="Uhlig R."/>
            <person name="Fischer R."/>
            <person name="Bahl H."/>
            <person name="Daniel R."/>
        </authorList>
    </citation>
    <scope>NUCLEOTIDE SEQUENCE [LARGE SCALE GENOMIC DNA]</scope>
    <source>
        <strain evidence="3 4">DSM 2767</strain>
    </source>
</reference>
<dbReference type="InterPro" id="IPR001482">
    <property type="entry name" value="T2SS/T4SS_dom"/>
</dbReference>
<dbReference type="Proteomes" id="UP000076603">
    <property type="component" value="Unassembled WGS sequence"/>
</dbReference>
<organism evidence="3 4">
    <name type="scientific">Clostridium magnum DSM 2767</name>
    <dbReference type="NCBI Taxonomy" id="1121326"/>
    <lineage>
        <taxon>Bacteria</taxon>
        <taxon>Bacillati</taxon>
        <taxon>Bacillota</taxon>
        <taxon>Clostridia</taxon>
        <taxon>Eubacteriales</taxon>
        <taxon>Clostridiaceae</taxon>
        <taxon>Clostridium</taxon>
    </lineage>
</organism>
<dbReference type="SUPFAM" id="SSF52540">
    <property type="entry name" value="P-loop containing nucleoside triphosphate hydrolases"/>
    <property type="match status" value="1"/>
</dbReference>
<dbReference type="GO" id="GO:0016887">
    <property type="term" value="F:ATP hydrolysis activity"/>
    <property type="evidence" value="ECO:0007669"/>
    <property type="project" value="InterPro"/>
</dbReference>
<dbReference type="Gene3D" id="3.30.450.370">
    <property type="match status" value="1"/>
</dbReference>